<dbReference type="SUPFAM" id="SSF56601">
    <property type="entry name" value="beta-lactamase/transpeptidase-like"/>
    <property type="match status" value="1"/>
</dbReference>
<dbReference type="InterPro" id="IPR037167">
    <property type="entry name" value="Peptidase_S11_C_sf"/>
</dbReference>
<dbReference type="UniPathway" id="UPA00219"/>
<keyword evidence="7 16" id="KW-0732">Signal</keyword>
<comment type="pathway">
    <text evidence="2">Cell wall biogenesis; peptidoglycan biosynthesis.</text>
</comment>
<dbReference type="Gene3D" id="2.60.410.10">
    <property type="entry name" value="D-Ala-D-Ala carboxypeptidase, C-terminal domain"/>
    <property type="match status" value="1"/>
</dbReference>
<accession>A0A2T5BWS3</accession>
<evidence type="ECO:0000256" key="12">
    <source>
        <dbReference type="ARBA" id="ARBA00034000"/>
    </source>
</evidence>
<keyword evidence="10" id="KW-0573">Peptidoglycan synthesis</keyword>
<keyword evidence="11" id="KW-0961">Cell wall biogenesis/degradation</keyword>
<dbReference type="InterPro" id="IPR001967">
    <property type="entry name" value="Peptidase_S11_N"/>
</dbReference>
<keyword evidence="5 18" id="KW-0121">Carboxypeptidase</keyword>
<dbReference type="SUPFAM" id="SSF69189">
    <property type="entry name" value="Penicillin-binding protein associated domain"/>
    <property type="match status" value="1"/>
</dbReference>
<dbReference type="PANTHER" id="PTHR21581">
    <property type="entry name" value="D-ALANYL-D-ALANINE CARBOXYPEPTIDASE"/>
    <property type="match status" value="1"/>
</dbReference>
<dbReference type="GO" id="GO:0071555">
    <property type="term" value="P:cell wall organization"/>
    <property type="evidence" value="ECO:0007669"/>
    <property type="project" value="UniProtKB-KW"/>
</dbReference>
<dbReference type="InterPro" id="IPR012907">
    <property type="entry name" value="Peptidase_S11_C"/>
</dbReference>
<dbReference type="OrthoDB" id="9795979at2"/>
<comment type="catalytic activity">
    <reaction evidence="12">
        <text>Preferential cleavage: (Ac)2-L-Lys-D-Ala-|-D-Ala. Also transpeptidation of peptidyl-alanyl moieties that are N-acyl substituents of D-alanine.</text>
        <dbReference type="EC" id="3.4.16.4"/>
    </reaction>
</comment>
<comment type="function">
    <text evidence="1">Removes C-terminal D-alanyl residues from sugar-peptide cell wall precursors.</text>
</comment>
<evidence type="ECO:0000256" key="4">
    <source>
        <dbReference type="ARBA" id="ARBA00012448"/>
    </source>
</evidence>
<dbReference type="RefSeq" id="WP_107890675.1">
    <property type="nucleotide sequence ID" value="NZ_NHSI01000033.1"/>
</dbReference>
<dbReference type="EMBL" id="QAAA01000001">
    <property type="protein sequence ID" value="PTN04086.1"/>
    <property type="molecule type" value="Genomic_DNA"/>
</dbReference>
<evidence type="ECO:0000259" key="17">
    <source>
        <dbReference type="SMART" id="SM00936"/>
    </source>
</evidence>
<evidence type="ECO:0000256" key="11">
    <source>
        <dbReference type="ARBA" id="ARBA00023316"/>
    </source>
</evidence>
<proteinExistence type="inferred from homology"/>
<evidence type="ECO:0000256" key="13">
    <source>
        <dbReference type="PIRSR" id="PIRSR618044-1"/>
    </source>
</evidence>
<sequence length="392" mass="42021">MTFIAPSRFFSFLLAGLMACLIAAPPARAAFETRAGAAYVLDLTTDSTLLVKNADTPLPPASMSKLMTLNMLFEALRDGRVRLDTRFSVSSRAKAMGGSTMFLTEADRPTVEDLIKGIIVQSGNDACVAVAEGLAGTEDAFSRLMNERAAALGMTNSTFANASGWPDPNHRMSMKDLATLASRLITEFPEYYDYFALKEFGYDGRAPQNRFNRNPLLSLDIGADGLKTGHTQEAGYGLVGSAIQGNRRIVFVLTGLSSPTERAEEAERIVNWAFRQFARKTVALKGTQLAEAKVWMGASRRVGLTVAEDVEILVPALLRGEIAAEAVFQTPLRAPIKAGDELGALVFDLPGIAEKSVPLIAAKDVPRGGVIPHLRTAAEALLGRAAMAVQGL</sequence>
<evidence type="ECO:0000256" key="6">
    <source>
        <dbReference type="ARBA" id="ARBA00022670"/>
    </source>
</evidence>
<evidence type="ECO:0000256" key="5">
    <source>
        <dbReference type="ARBA" id="ARBA00022645"/>
    </source>
</evidence>
<dbReference type="InterPro" id="IPR018044">
    <property type="entry name" value="Peptidase_S11"/>
</dbReference>
<evidence type="ECO:0000256" key="16">
    <source>
        <dbReference type="SAM" id="SignalP"/>
    </source>
</evidence>
<dbReference type="Proteomes" id="UP000243859">
    <property type="component" value="Unassembled WGS sequence"/>
</dbReference>
<dbReference type="GO" id="GO:0009252">
    <property type="term" value="P:peptidoglycan biosynthetic process"/>
    <property type="evidence" value="ECO:0007669"/>
    <property type="project" value="UniProtKB-UniPathway"/>
</dbReference>
<evidence type="ECO:0000256" key="3">
    <source>
        <dbReference type="ARBA" id="ARBA00007164"/>
    </source>
</evidence>
<feature type="active site" description="Acyl-ester intermediate" evidence="13">
    <location>
        <position position="62"/>
    </location>
</feature>
<comment type="caution">
    <text evidence="18">The sequence shown here is derived from an EMBL/GenBank/DDBJ whole genome shotgun (WGS) entry which is preliminary data.</text>
</comment>
<dbReference type="PRINTS" id="PR00725">
    <property type="entry name" value="DADACBPTASE1"/>
</dbReference>
<evidence type="ECO:0000256" key="9">
    <source>
        <dbReference type="ARBA" id="ARBA00022960"/>
    </source>
</evidence>
<comment type="similarity">
    <text evidence="3 15">Belongs to the peptidase S11 family.</text>
</comment>
<reference evidence="18 19" key="1">
    <citation type="submission" date="2018-04" db="EMBL/GenBank/DDBJ databases">
        <title>Genomic Encyclopedia of Archaeal and Bacterial Type Strains, Phase II (KMG-II): from individual species to whole genera.</title>
        <authorList>
            <person name="Goeker M."/>
        </authorList>
    </citation>
    <scope>NUCLEOTIDE SEQUENCE [LARGE SCALE GENOMIC DNA]</scope>
    <source>
        <strain evidence="18 19">DSM 18064</strain>
    </source>
</reference>
<dbReference type="InterPro" id="IPR015956">
    <property type="entry name" value="Peniciliin-bd_prot_C_sf"/>
</dbReference>
<keyword evidence="19" id="KW-1185">Reference proteome</keyword>
<dbReference type="AlphaFoldDB" id="A0A2T5BWS3"/>
<protein>
    <recommendedName>
        <fullName evidence="4">serine-type D-Ala-D-Ala carboxypeptidase</fullName>
        <ecNumber evidence="4">3.4.16.4</ecNumber>
    </recommendedName>
</protein>
<evidence type="ECO:0000313" key="18">
    <source>
        <dbReference type="EMBL" id="PTN04086.1"/>
    </source>
</evidence>
<dbReference type="GO" id="GO:0006508">
    <property type="term" value="P:proteolysis"/>
    <property type="evidence" value="ECO:0007669"/>
    <property type="project" value="UniProtKB-KW"/>
</dbReference>
<feature type="chain" id="PRO_5015480584" description="serine-type D-Ala-D-Ala carboxypeptidase" evidence="16">
    <location>
        <begin position="30"/>
        <end position="392"/>
    </location>
</feature>
<dbReference type="Gene3D" id="3.40.710.10">
    <property type="entry name" value="DD-peptidase/beta-lactamase superfamily"/>
    <property type="match status" value="1"/>
</dbReference>
<organism evidence="18 19">
    <name type="scientific">Rhodovulum imhoffii</name>
    <dbReference type="NCBI Taxonomy" id="365340"/>
    <lineage>
        <taxon>Bacteria</taxon>
        <taxon>Pseudomonadati</taxon>
        <taxon>Pseudomonadota</taxon>
        <taxon>Alphaproteobacteria</taxon>
        <taxon>Rhodobacterales</taxon>
        <taxon>Paracoccaceae</taxon>
        <taxon>Rhodovulum</taxon>
    </lineage>
</organism>
<evidence type="ECO:0000256" key="7">
    <source>
        <dbReference type="ARBA" id="ARBA00022729"/>
    </source>
</evidence>
<evidence type="ECO:0000256" key="15">
    <source>
        <dbReference type="RuleBase" id="RU004016"/>
    </source>
</evidence>
<keyword evidence="6" id="KW-0645">Protease</keyword>
<evidence type="ECO:0000256" key="1">
    <source>
        <dbReference type="ARBA" id="ARBA00003217"/>
    </source>
</evidence>
<dbReference type="GO" id="GO:0008360">
    <property type="term" value="P:regulation of cell shape"/>
    <property type="evidence" value="ECO:0007669"/>
    <property type="project" value="UniProtKB-KW"/>
</dbReference>
<evidence type="ECO:0000256" key="14">
    <source>
        <dbReference type="PIRSR" id="PIRSR618044-2"/>
    </source>
</evidence>
<feature type="binding site" evidence="14">
    <location>
        <position position="227"/>
    </location>
    <ligand>
        <name>substrate</name>
    </ligand>
</feature>
<feature type="active site" description="Proton acceptor" evidence="13">
    <location>
        <position position="65"/>
    </location>
</feature>
<dbReference type="GO" id="GO:0009002">
    <property type="term" value="F:serine-type D-Ala-D-Ala carboxypeptidase activity"/>
    <property type="evidence" value="ECO:0007669"/>
    <property type="project" value="UniProtKB-EC"/>
</dbReference>
<evidence type="ECO:0000313" key="19">
    <source>
        <dbReference type="Proteomes" id="UP000243859"/>
    </source>
</evidence>
<gene>
    <name evidence="18" type="ORF">C8N32_101284</name>
</gene>
<dbReference type="InterPro" id="IPR012338">
    <property type="entry name" value="Beta-lactam/transpept-like"/>
</dbReference>
<dbReference type="PANTHER" id="PTHR21581:SF6">
    <property type="entry name" value="TRAFFICKING PROTEIN PARTICLE COMPLEX SUBUNIT 12"/>
    <property type="match status" value="1"/>
</dbReference>
<feature type="signal peptide" evidence="16">
    <location>
        <begin position="1"/>
        <end position="29"/>
    </location>
</feature>
<evidence type="ECO:0000256" key="8">
    <source>
        <dbReference type="ARBA" id="ARBA00022801"/>
    </source>
</evidence>
<keyword evidence="9" id="KW-0133">Cell shape</keyword>
<evidence type="ECO:0000256" key="10">
    <source>
        <dbReference type="ARBA" id="ARBA00022984"/>
    </source>
</evidence>
<dbReference type="Pfam" id="PF00768">
    <property type="entry name" value="Peptidase_S11"/>
    <property type="match status" value="1"/>
</dbReference>
<dbReference type="EC" id="3.4.16.4" evidence="4"/>
<dbReference type="Pfam" id="PF07943">
    <property type="entry name" value="PBP5_C"/>
    <property type="match status" value="1"/>
</dbReference>
<dbReference type="SMART" id="SM00936">
    <property type="entry name" value="PBP5_C"/>
    <property type="match status" value="1"/>
</dbReference>
<feature type="domain" description="Peptidase S11 D-Ala-D-Ala carboxypeptidase A C-terminal" evidence="17">
    <location>
        <begin position="277"/>
        <end position="367"/>
    </location>
</feature>
<evidence type="ECO:0000256" key="2">
    <source>
        <dbReference type="ARBA" id="ARBA00004752"/>
    </source>
</evidence>
<keyword evidence="8" id="KW-0378">Hydrolase</keyword>
<feature type="active site" evidence="13">
    <location>
        <position position="122"/>
    </location>
</feature>
<name>A0A2T5BWS3_9RHOB</name>